<comment type="similarity">
    <text evidence="1">Belongs to the bacterial solute-binding protein ModA family.</text>
</comment>
<evidence type="ECO:0000313" key="5">
    <source>
        <dbReference type="EMBL" id="WNH50441.1"/>
    </source>
</evidence>
<evidence type="ECO:0000313" key="6">
    <source>
        <dbReference type="Proteomes" id="UP001305421"/>
    </source>
</evidence>
<dbReference type="Pfam" id="PF13531">
    <property type="entry name" value="SBP_bac_11"/>
    <property type="match status" value="1"/>
</dbReference>
<protein>
    <submittedName>
        <fullName evidence="5">Molybdate ABC transporter substrate-binding protein</fullName>
    </submittedName>
</protein>
<reference evidence="5 6" key="1">
    <citation type="submission" date="2022-12" db="EMBL/GenBank/DDBJ databases">
        <title>Two new species, Stenotrophomonas aracearum and Stenotrophomonas oahuensis, isolated from Anthurium (Araceae family) in Hawaii.</title>
        <authorList>
            <person name="Chunag S.C."/>
            <person name="Dobhal S."/>
            <person name="Alvarez A."/>
            <person name="Arif M."/>
        </authorList>
    </citation>
    <scope>NUCLEOTIDE SEQUENCE [LARGE SCALE GENOMIC DNA]</scope>
    <source>
        <strain evidence="5 6">A5588</strain>
    </source>
</reference>
<organism evidence="5 6">
    <name type="scientific">Stenotrophomonas aracearum</name>
    <dbReference type="NCBI Taxonomy" id="3003272"/>
    <lineage>
        <taxon>Bacteria</taxon>
        <taxon>Pseudomonadati</taxon>
        <taxon>Pseudomonadota</taxon>
        <taxon>Gammaproteobacteria</taxon>
        <taxon>Lysobacterales</taxon>
        <taxon>Lysobacteraceae</taxon>
        <taxon>Stenotrophomonas</taxon>
    </lineage>
</organism>
<evidence type="ECO:0000256" key="4">
    <source>
        <dbReference type="SAM" id="SignalP"/>
    </source>
</evidence>
<keyword evidence="6" id="KW-1185">Reference proteome</keyword>
<dbReference type="PIRSF" id="PIRSF004846">
    <property type="entry name" value="ModA"/>
    <property type="match status" value="1"/>
</dbReference>
<feature type="chain" id="PRO_5046920556" evidence="4">
    <location>
        <begin position="26"/>
        <end position="253"/>
    </location>
</feature>
<dbReference type="InterPro" id="IPR050682">
    <property type="entry name" value="ModA/WtpA"/>
</dbReference>
<dbReference type="PANTHER" id="PTHR30632:SF0">
    <property type="entry name" value="SULFATE-BINDING PROTEIN"/>
    <property type="match status" value="1"/>
</dbReference>
<dbReference type="Proteomes" id="UP001305421">
    <property type="component" value="Chromosome"/>
</dbReference>
<feature type="signal peptide" evidence="4">
    <location>
        <begin position="1"/>
        <end position="25"/>
    </location>
</feature>
<name>A0ABY9YHU9_9GAMM</name>
<dbReference type="PANTHER" id="PTHR30632">
    <property type="entry name" value="MOLYBDATE-BINDING PERIPLASMIC PROTEIN"/>
    <property type="match status" value="1"/>
</dbReference>
<keyword evidence="3 4" id="KW-0732">Signal</keyword>
<dbReference type="InterPro" id="IPR005950">
    <property type="entry name" value="ModA"/>
</dbReference>
<dbReference type="NCBIfam" id="TIGR01256">
    <property type="entry name" value="modA"/>
    <property type="match status" value="1"/>
</dbReference>
<dbReference type="Gene3D" id="3.40.190.10">
    <property type="entry name" value="Periplasmic binding protein-like II"/>
    <property type="match status" value="2"/>
</dbReference>
<evidence type="ECO:0000256" key="3">
    <source>
        <dbReference type="ARBA" id="ARBA00022729"/>
    </source>
</evidence>
<gene>
    <name evidence="5" type="primary">modA</name>
    <name evidence="5" type="ORF">PDM28_09180</name>
</gene>
<evidence type="ECO:0000256" key="2">
    <source>
        <dbReference type="ARBA" id="ARBA00022723"/>
    </source>
</evidence>
<dbReference type="RefSeq" id="WP_311184547.1">
    <property type="nucleotide sequence ID" value="NZ_CP115543.1"/>
</dbReference>
<dbReference type="EMBL" id="CP115543">
    <property type="protein sequence ID" value="WNH50441.1"/>
    <property type="molecule type" value="Genomic_DNA"/>
</dbReference>
<sequence>MIRTLRTLRTLFCLAVLATALPAGAAGLTVSAASSLTESFREIGAAYERAHPGTKVDLNFAASGVLLQQVARGAPVDVLATADTATMDQAAQQNLLADDTRQLFASNQLVVVVPSAARSAPTSLAALGGAGVQRVAIGNPDSVPVGRYARTALQDAGLWEAMGSKTISTQNVRQSLDYVARGEVDAGFVYSSDVNAGGDRVRQAFAVPLKTPITYPLAVIKDSANAAEAKRFVAFVRSPQGLAILKKHGFGAP</sequence>
<keyword evidence="2" id="KW-0479">Metal-binding</keyword>
<accession>A0ABY9YHU9</accession>
<evidence type="ECO:0000256" key="1">
    <source>
        <dbReference type="ARBA" id="ARBA00009175"/>
    </source>
</evidence>
<dbReference type="SUPFAM" id="SSF53850">
    <property type="entry name" value="Periplasmic binding protein-like II"/>
    <property type="match status" value="1"/>
</dbReference>
<proteinExistence type="inferred from homology"/>